<keyword evidence="4 5" id="KW-0472">Membrane</keyword>
<dbReference type="GO" id="GO:0005886">
    <property type="term" value="C:plasma membrane"/>
    <property type="evidence" value="ECO:0007669"/>
    <property type="project" value="UniProtKB-SubCell"/>
</dbReference>
<protein>
    <submittedName>
        <fullName evidence="7">Trehalose-phosphatase</fullName>
    </submittedName>
</protein>
<dbReference type="Gene3D" id="1.20.1250.20">
    <property type="entry name" value="MFS general substrate transporter like domains"/>
    <property type="match status" value="1"/>
</dbReference>
<dbReference type="GO" id="GO:0022857">
    <property type="term" value="F:transmembrane transporter activity"/>
    <property type="evidence" value="ECO:0007669"/>
    <property type="project" value="InterPro"/>
</dbReference>
<name>A0A2W5IC40_9ACTN</name>
<dbReference type="GO" id="GO:0016791">
    <property type="term" value="F:phosphatase activity"/>
    <property type="evidence" value="ECO:0007669"/>
    <property type="project" value="UniProtKB-ARBA"/>
</dbReference>
<evidence type="ECO:0000313" key="7">
    <source>
        <dbReference type="EMBL" id="PZP88908.1"/>
    </source>
</evidence>
<dbReference type="InterPro" id="IPR003337">
    <property type="entry name" value="Trehalose_PPase"/>
</dbReference>
<dbReference type="Gene3D" id="1.20.1720.10">
    <property type="entry name" value="Multidrug resistance protein D"/>
    <property type="match status" value="1"/>
</dbReference>
<dbReference type="SUPFAM" id="SSF103473">
    <property type="entry name" value="MFS general substrate transporter"/>
    <property type="match status" value="1"/>
</dbReference>
<evidence type="ECO:0000256" key="2">
    <source>
        <dbReference type="ARBA" id="ARBA00022692"/>
    </source>
</evidence>
<feature type="transmembrane region" description="Helical" evidence="5">
    <location>
        <begin position="191"/>
        <end position="216"/>
    </location>
</feature>
<proteinExistence type="predicted"/>
<keyword evidence="2 5" id="KW-0812">Transmembrane</keyword>
<feature type="transmembrane region" description="Helical" evidence="5">
    <location>
        <begin position="135"/>
        <end position="154"/>
    </location>
</feature>
<accession>A0A2W5IC40</accession>
<comment type="subcellular location">
    <subcellularLocation>
        <location evidence="1">Cell membrane</location>
        <topology evidence="1">Multi-pass membrane protein</topology>
    </subcellularLocation>
</comment>
<feature type="transmembrane region" description="Helical" evidence="5">
    <location>
        <begin position="270"/>
        <end position="291"/>
    </location>
</feature>
<dbReference type="InterPro" id="IPR006379">
    <property type="entry name" value="HAD-SF_hydro_IIB"/>
</dbReference>
<dbReference type="CDD" id="cd01627">
    <property type="entry name" value="HAD_TPP"/>
    <property type="match status" value="1"/>
</dbReference>
<dbReference type="Pfam" id="PF02358">
    <property type="entry name" value="Trehalose_PPase"/>
    <property type="match status" value="1"/>
</dbReference>
<dbReference type="NCBIfam" id="TIGR00685">
    <property type="entry name" value="T6PP"/>
    <property type="match status" value="1"/>
</dbReference>
<feature type="transmembrane region" description="Helical" evidence="5">
    <location>
        <begin position="323"/>
        <end position="350"/>
    </location>
</feature>
<dbReference type="InterPro" id="IPR036259">
    <property type="entry name" value="MFS_trans_sf"/>
</dbReference>
<dbReference type="InterPro" id="IPR023214">
    <property type="entry name" value="HAD_sf"/>
</dbReference>
<evidence type="ECO:0000256" key="1">
    <source>
        <dbReference type="ARBA" id="ARBA00004651"/>
    </source>
</evidence>
<dbReference type="Proteomes" id="UP000248606">
    <property type="component" value="Unassembled WGS sequence"/>
</dbReference>
<dbReference type="InterPro" id="IPR020846">
    <property type="entry name" value="MFS_dom"/>
</dbReference>
<evidence type="ECO:0000259" key="6">
    <source>
        <dbReference type="PROSITE" id="PS50850"/>
    </source>
</evidence>
<dbReference type="AlphaFoldDB" id="A0A2W5IC40"/>
<dbReference type="PROSITE" id="PS50850">
    <property type="entry name" value="MFS"/>
    <property type="match status" value="1"/>
</dbReference>
<feature type="transmembrane region" description="Helical" evidence="5">
    <location>
        <begin position="71"/>
        <end position="94"/>
    </location>
</feature>
<dbReference type="Gene3D" id="3.40.50.1000">
    <property type="entry name" value="HAD superfamily/HAD-like"/>
    <property type="match status" value="1"/>
</dbReference>
<dbReference type="CDD" id="cd17321">
    <property type="entry name" value="MFS_MMR_MDR_like"/>
    <property type="match status" value="1"/>
</dbReference>
<feature type="transmembrane region" description="Helical" evidence="5">
    <location>
        <begin position="47"/>
        <end position="65"/>
    </location>
</feature>
<dbReference type="Gene3D" id="3.30.70.1020">
    <property type="entry name" value="Trehalose-6-phosphate phosphatase related protein, domain 2"/>
    <property type="match status" value="1"/>
</dbReference>
<keyword evidence="3 5" id="KW-1133">Transmembrane helix</keyword>
<dbReference type="PANTHER" id="PTHR42718">
    <property type="entry name" value="MAJOR FACILITATOR SUPERFAMILY MULTIDRUG TRANSPORTER MFSC"/>
    <property type="match status" value="1"/>
</dbReference>
<feature type="transmembrane region" description="Helical" evidence="5">
    <location>
        <begin position="237"/>
        <end position="258"/>
    </location>
</feature>
<feature type="transmembrane region" description="Helical" evidence="5">
    <location>
        <begin position="463"/>
        <end position="484"/>
    </location>
</feature>
<organism evidence="7 8">
    <name type="scientific">Lawsonella clevelandensis</name>
    <dbReference type="NCBI Taxonomy" id="1528099"/>
    <lineage>
        <taxon>Bacteria</taxon>
        <taxon>Bacillati</taxon>
        <taxon>Actinomycetota</taxon>
        <taxon>Actinomycetes</taxon>
        <taxon>Mycobacteriales</taxon>
        <taxon>Lawsonellaceae</taxon>
        <taxon>Lawsonella</taxon>
    </lineage>
</organism>
<evidence type="ECO:0000256" key="4">
    <source>
        <dbReference type="ARBA" id="ARBA00023136"/>
    </source>
</evidence>
<feature type="transmembrane region" description="Helical" evidence="5">
    <location>
        <begin position="298"/>
        <end position="317"/>
    </location>
</feature>
<dbReference type="InterPro" id="IPR036412">
    <property type="entry name" value="HAD-like_sf"/>
</dbReference>
<dbReference type="RefSeq" id="WP_303678804.1">
    <property type="nucleotide sequence ID" value="NZ_QFOZ01000005.1"/>
</dbReference>
<evidence type="ECO:0000256" key="5">
    <source>
        <dbReference type="SAM" id="Phobius"/>
    </source>
</evidence>
<feature type="transmembrane region" description="Helical" evidence="5">
    <location>
        <begin position="106"/>
        <end position="129"/>
    </location>
</feature>
<dbReference type="Pfam" id="PF07690">
    <property type="entry name" value="MFS_1"/>
    <property type="match status" value="1"/>
</dbReference>
<feature type="transmembrane region" description="Helical" evidence="5">
    <location>
        <begin position="17"/>
        <end position="35"/>
    </location>
</feature>
<gene>
    <name evidence="7" type="primary">otsB</name>
    <name evidence="7" type="ORF">DI579_04760</name>
</gene>
<dbReference type="NCBIfam" id="TIGR01484">
    <property type="entry name" value="HAD-SF-IIB"/>
    <property type="match status" value="1"/>
</dbReference>
<sequence>MFRCCFGDGRNGSQSQLTWIVDAYTLTLAGLLLPAGAIGDRYGRKGVFIGGLIVFTLGSLVPIWFDSANTLIAGRAVSGFGAAFVMPSTLSILASRVPSQKRPLAIAIWGASAGVGAVLGLVGSGAILLHSNWKGIFVGLAILAAIIAICSFTIEESKEKNPPRFDPLGAVLSAVGIALLVLGLIEAPTEGWGSPSIIVCFIAAIAFIAGFIVWELKCDHPLLDVRLFANRGFGSGALSLLIQFAATFGVFYTLVQFMQLVQGYSPIKSAFSMAPLVPPCIIFALLSIWATRKIGQKWLLVVGHLILAGALLMMIWVTRDSSYGYITAYMLIFATGLGLTAAPATTAIMLQTPEKKYGVASAVNDAGREIGAALGIALSGSLLTTFYSRNVDDIAGRVRDTLAMAEHMGMGQPGSAASAHDAITGSLAGAQAVAEPLAHNPMTQQLAGQLINDAQNAFIDGQMWSSIMLAALQVITAIILAFWAPGFHTITSEKDEEALKNARQSIPASLMDALDKAATQRHLLVATDFDGTLAPLVRNPRKAAPIPGSLEALDTLATIPHTKAAIVSGRDIAGLRKVAPVTRDVTLVGSHGAEISDSDHELTKHQRDLLKRLIEEVTQTADSIPGATIEEKKYAVVLHTRTAQDPHEAKKRTVELEERLSAVPGVTLTRGKKVSEFAVINTTKDAALASLAARWPTGADAILYLGDDVTDEHIFTGLPARITTPQTEIITVKVGEGDTAAQYRIANELEAAAVLDYLCEQRNHYANAHFTWKDRKQHRKDSRSRARRMAYSAD</sequence>
<dbReference type="PANTHER" id="PTHR42718:SF42">
    <property type="entry name" value="EXPORT PROTEIN"/>
    <property type="match status" value="1"/>
</dbReference>
<evidence type="ECO:0000256" key="3">
    <source>
        <dbReference type="ARBA" id="ARBA00022989"/>
    </source>
</evidence>
<dbReference type="EMBL" id="QFOZ01000005">
    <property type="protein sequence ID" value="PZP88908.1"/>
    <property type="molecule type" value="Genomic_DNA"/>
</dbReference>
<feature type="domain" description="Major facilitator superfamily (MFS) profile" evidence="6">
    <location>
        <begin position="1"/>
        <end position="488"/>
    </location>
</feature>
<dbReference type="SUPFAM" id="SSF56784">
    <property type="entry name" value="HAD-like"/>
    <property type="match status" value="1"/>
</dbReference>
<reference evidence="7 8" key="1">
    <citation type="submission" date="2017-08" db="EMBL/GenBank/DDBJ databases">
        <title>Infants hospitalized years apart are colonized by the same room-sourced microbial strains.</title>
        <authorList>
            <person name="Brooks B."/>
            <person name="Olm M.R."/>
            <person name="Firek B.A."/>
            <person name="Baker R."/>
            <person name="Thomas B.C."/>
            <person name="Morowitz M.J."/>
            <person name="Banfield J.F."/>
        </authorList>
    </citation>
    <scope>NUCLEOTIDE SEQUENCE [LARGE SCALE GENOMIC DNA]</scope>
    <source>
        <strain evidence="7">S2_006_000_R1_57</strain>
    </source>
</reference>
<feature type="transmembrane region" description="Helical" evidence="5">
    <location>
        <begin position="166"/>
        <end position="185"/>
    </location>
</feature>
<evidence type="ECO:0000313" key="8">
    <source>
        <dbReference type="Proteomes" id="UP000248606"/>
    </source>
</evidence>
<dbReference type="InterPro" id="IPR011701">
    <property type="entry name" value="MFS"/>
</dbReference>
<dbReference type="GO" id="GO:0005992">
    <property type="term" value="P:trehalose biosynthetic process"/>
    <property type="evidence" value="ECO:0007669"/>
    <property type="project" value="InterPro"/>
</dbReference>
<comment type="caution">
    <text evidence="7">The sequence shown here is derived from an EMBL/GenBank/DDBJ whole genome shotgun (WGS) entry which is preliminary data.</text>
</comment>